<dbReference type="PANTHER" id="PTHR47926">
    <property type="entry name" value="PENTATRICOPEPTIDE REPEAT-CONTAINING PROTEIN"/>
    <property type="match status" value="1"/>
</dbReference>
<evidence type="ECO:0000256" key="1">
    <source>
        <dbReference type="ARBA" id="ARBA00022737"/>
    </source>
</evidence>
<keyword evidence="2" id="KW-0809">Transit peptide</keyword>
<evidence type="ECO:0008006" key="6">
    <source>
        <dbReference type="Google" id="ProtNLM"/>
    </source>
</evidence>
<dbReference type="Pfam" id="PF01535">
    <property type="entry name" value="PPR"/>
    <property type="match status" value="2"/>
</dbReference>
<reference evidence="4" key="2">
    <citation type="submission" date="2021-12" db="EMBL/GenBank/DDBJ databases">
        <title>Resequencing data analysis of finger millet.</title>
        <authorList>
            <person name="Hatakeyama M."/>
            <person name="Aluri S."/>
            <person name="Balachadran M.T."/>
            <person name="Sivarajan S.R."/>
            <person name="Poveda L."/>
            <person name="Shimizu-Inatsugi R."/>
            <person name="Schlapbach R."/>
            <person name="Sreeman S.M."/>
            <person name="Shimizu K.K."/>
        </authorList>
    </citation>
    <scope>NUCLEOTIDE SEQUENCE</scope>
</reference>
<gene>
    <name evidence="4" type="primary">ga04449</name>
    <name evidence="4" type="ORF">PR202_ga04449</name>
</gene>
<proteinExistence type="predicted"/>
<dbReference type="EMBL" id="BQKI01000002">
    <property type="protein sequence ID" value="GJM88391.1"/>
    <property type="molecule type" value="Genomic_DNA"/>
</dbReference>
<dbReference type="Proteomes" id="UP001054889">
    <property type="component" value="Unassembled WGS sequence"/>
</dbReference>
<name>A0AAV5BQZ7_ELECO</name>
<dbReference type="InterPro" id="IPR002885">
    <property type="entry name" value="PPR_rpt"/>
</dbReference>
<feature type="repeat" description="PPR" evidence="3">
    <location>
        <begin position="99"/>
        <end position="127"/>
    </location>
</feature>
<reference evidence="4" key="1">
    <citation type="journal article" date="2018" name="DNA Res.">
        <title>Multiple hybrid de novo genome assembly of finger millet, an orphan allotetraploid crop.</title>
        <authorList>
            <person name="Hatakeyama M."/>
            <person name="Aluri S."/>
            <person name="Balachadran M.T."/>
            <person name="Sivarajan S.R."/>
            <person name="Patrignani A."/>
            <person name="Gruter S."/>
            <person name="Poveda L."/>
            <person name="Shimizu-Inatsugi R."/>
            <person name="Baeten J."/>
            <person name="Francoijs K.J."/>
            <person name="Nataraja K.N."/>
            <person name="Reddy Y.A.N."/>
            <person name="Phadnis S."/>
            <person name="Ravikumar R.L."/>
            <person name="Schlapbach R."/>
            <person name="Sreeman S.M."/>
            <person name="Shimizu K.K."/>
        </authorList>
    </citation>
    <scope>NUCLEOTIDE SEQUENCE</scope>
</reference>
<organism evidence="4 5">
    <name type="scientific">Eleusine coracana subsp. coracana</name>
    <dbReference type="NCBI Taxonomy" id="191504"/>
    <lineage>
        <taxon>Eukaryota</taxon>
        <taxon>Viridiplantae</taxon>
        <taxon>Streptophyta</taxon>
        <taxon>Embryophyta</taxon>
        <taxon>Tracheophyta</taxon>
        <taxon>Spermatophyta</taxon>
        <taxon>Magnoliopsida</taxon>
        <taxon>Liliopsida</taxon>
        <taxon>Poales</taxon>
        <taxon>Poaceae</taxon>
        <taxon>PACMAD clade</taxon>
        <taxon>Chloridoideae</taxon>
        <taxon>Cynodonteae</taxon>
        <taxon>Eleusininae</taxon>
        <taxon>Eleusine</taxon>
    </lineage>
</organism>
<dbReference type="Gene3D" id="1.25.40.10">
    <property type="entry name" value="Tetratricopeptide repeat domain"/>
    <property type="match status" value="1"/>
</dbReference>
<protein>
    <recommendedName>
        <fullName evidence="6">Pentatricopeptide repeat-containing protein</fullName>
    </recommendedName>
</protein>
<dbReference type="InterPro" id="IPR011990">
    <property type="entry name" value="TPR-like_helical_dom_sf"/>
</dbReference>
<evidence type="ECO:0000256" key="3">
    <source>
        <dbReference type="PROSITE-ProRule" id="PRU00708"/>
    </source>
</evidence>
<dbReference type="InterPro" id="IPR046960">
    <property type="entry name" value="PPR_At4g14850-like_plant"/>
</dbReference>
<dbReference type="PROSITE" id="PS51375">
    <property type="entry name" value="PPR"/>
    <property type="match status" value="1"/>
</dbReference>
<dbReference type="GO" id="GO:0003723">
    <property type="term" value="F:RNA binding"/>
    <property type="evidence" value="ECO:0007669"/>
    <property type="project" value="InterPro"/>
</dbReference>
<dbReference type="Pfam" id="PF13041">
    <property type="entry name" value="PPR_2"/>
    <property type="match status" value="1"/>
</dbReference>
<accession>A0AAV5BQZ7</accession>
<evidence type="ECO:0000256" key="2">
    <source>
        <dbReference type="ARBA" id="ARBA00022946"/>
    </source>
</evidence>
<sequence length="127" mass="14301">MRTTKTWKDLEAMELFREMQALGIEPNPVTIPCILPAFANVAALMHCGKVRDARMVFDAMQSRIVVSWNAMIRVYAMHGEAANVMQLFQSMLICKQKLDIVTFTCVLAACSQAGLTEDGCRYFSEMQ</sequence>
<dbReference type="AlphaFoldDB" id="A0AAV5BQZ7"/>
<comment type="caution">
    <text evidence="4">The sequence shown here is derived from an EMBL/GenBank/DDBJ whole genome shotgun (WGS) entry which is preliminary data.</text>
</comment>
<dbReference type="NCBIfam" id="TIGR00756">
    <property type="entry name" value="PPR"/>
    <property type="match status" value="2"/>
</dbReference>
<dbReference type="GO" id="GO:0009451">
    <property type="term" value="P:RNA modification"/>
    <property type="evidence" value="ECO:0007669"/>
    <property type="project" value="InterPro"/>
</dbReference>
<keyword evidence="1" id="KW-0677">Repeat</keyword>
<keyword evidence="5" id="KW-1185">Reference proteome</keyword>
<dbReference type="PANTHER" id="PTHR47926:SF386">
    <property type="entry name" value="PENTATRICOPEPTIDE REPEAT-CONTAINING PROTEIN"/>
    <property type="match status" value="1"/>
</dbReference>
<evidence type="ECO:0000313" key="5">
    <source>
        <dbReference type="Proteomes" id="UP001054889"/>
    </source>
</evidence>
<evidence type="ECO:0000313" key="4">
    <source>
        <dbReference type="EMBL" id="GJM88391.1"/>
    </source>
</evidence>